<evidence type="ECO:0000256" key="5">
    <source>
        <dbReference type="ARBA" id="ARBA00023136"/>
    </source>
</evidence>
<evidence type="ECO:0000313" key="13">
    <source>
        <dbReference type="Proteomes" id="UP000540656"/>
    </source>
</evidence>
<protein>
    <recommendedName>
        <fullName evidence="11">Phosphatidylserine decarboxylase proenzyme</fullName>
        <ecNumber evidence="11">4.1.1.65</ecNumber>
    </recommendedName>
    <component>
        <recommendedName>
            <fullName evidence="11">Phosphatidylserine decarboxylase alpha chain</fullName>
        </recommendedName>
    </component>
    <component>
        <recommendedName>
            <fullName evidence="11">Phosphatidylserine decarboxylase beta chain</fullName>
        </recommendedName>
    </component>
</protein>
<dbReference type="EC" id="4.1.1.65" evidence="11"/>
<evidence type="ECO:0000256" key="6">
    <source>
        <dbReference type="ARBA" id="ARBA00023145"/>
    </source>
</evidence>
<keyword evidence="10 11" id="KW-0670">Pyruvate</keyword>
<dbReference type="InterPro" id="IPR033175">
    <property type="entry name" value="PSD-A"/>
</dbReference>
<evidence type="ECO:0000256" key="8">
    <source>
        <dbReference type="ARBA" id="ARBA00023239"/>
    </source>
</evidence>
<comment type="PTM">
    <text evidence="11">Is synthesized initially as an inactive proenzyme. Formation of the active enzyme involves a self-maturation process in which the active site pyruvoyl group is generated from an internal serine residue via an autocatalytic post-translational modification. Two non-identical subunits are generated from the proenzyme in this reaction, and the pyruvate is formed at the N-terminus of the alpha chain, which is derived from the carboxyl end of the proenzyme. The post-translation cleavage follows an unusual pathway, termed non-hydrolytic serinolysis, in which the side chain hydroxyl group of the serine supplies its oxygen atom to form the C-terminus of the beta chain, while the remainder of the serine residue undergoes an oxidative deamination to produce ammonia and the pyruvoyl prosthetic group on the alpha chain.</text>
</comment>
<dbReference type="GO" id="GO:0006646">
    <property type="term" value="P:phosphatidylethanolamine biosynthetic process"/>
    <property type="evidence" value="ECO:0007669"/>
    <property type="project" value="UniProtKB-UniRule"/>
</dbReference>
<proteinExistence type="inferred from homology"/>
<keyword evidence="13" id="KW-1185">Reference proteome</keyword>
<reference evidence="12 13" key="1">
    <citation type="submission" date="2020-07" db="EMBL/GenBank/DDBJ databases">
        <title>Sequencing the genomes of 1000 actinobacteria strains.</title>
        <authorList>
            <person name="Klenk H.-P."/>
        </authorList>
    </citation>
    <scope>NUCLEOTIDE SEQUENCE [LARGE SCALE GENOMIC DNA]</scope>
    <source>
        <strain evidence="12 13">DSM 23819</strain>
    </source>
</reference>
<evidence type="ECO:0000256" key="9">
    <source>
        <dbReference type="ARBA" id="ARBA00023264"/>
    </source>
</evidence>
<dbReference type="AlphaFoldDB" id="A0A7Y9S409"/>
<dbReference type="Proteomes" id="UP000540656">
    <property type="component" value="Unassembled WGS sequence"/>
</dbReference>
<evidence type="ECO:0000313" key="12">
    <source>
        <dbReference type="EMBL" id="NYG59628.1"/>
    </source>
</evidence>
<keyword evidence="6 11" id="KW-0865">Zymogen</keyword>
<dbReference type="EMBL" id="JACCAA010000001">
    <property type="protein sequence ID" value="NYG59628.1"/>
    <property type="molecule type" value="Genomic_DNA"/>
</dbReference>
<evidence type="ECO:0000256" key="10">
    <source>
        <dbReference type="ARBA" id="ARBA00023317"/>
    </source>
</evidence>
<evidence type="ECO:0000256" key="1">
    <source>
        <dbReference type="ARBA" id="ARBA00022475"/>
    </source>
</evidence>
<dbReference type="UniPathway" id="UPA00558">
    <property type="reaction ID" value="UER00616"/>
</dbReference>
<dbReference type="PANTHER" id="PTHR35809">
    <property type="entry name" value="ARCHAETIDYLSERINE DECARBOXYLASE PROENZYME-RELATED"/>
    <property type="match status" value="1"/>
</dbReference>
<comment type="catalytic activity">
    <reaction evidence="11">
        <text>a 1,2-diacyl-sn-glycero-3-phospho-L-serine + H(+) = a 1,2-diacyl-sn-glycero-3-phosphoethanolamine + CO2</text>
        <dbReference type="Rhea" id="RHEA:20828"/>
        <dbReference type="ChEBI" id="CHEBI:15378"/>
        <dbReference type="ChEBI" id="CHEBI:16526"/>
        <dbReference type="ChEBI" id="CHEBI:57262"/>
        <dbReference type="ChEBI" id="CHEBI:64612"/>
        <dbReference type="EC" id="4.1.1.65"/>
    </reaction>
</comment>
<name>A0A7Y9S409_9ACTN</name>
<keyword evidence="2 11" id="KW-0444">Lipid biosynthesis</keyword>
<keyword evidence="1 11" id="KW-1003">Cell membrane</keyword>
<organism evidence="12 13">
    <name type="scientific">Nocardioides daedukensis</name>
    <dbReference type="NCBI Taxonomy" id="634462"/>
    <lineage>
        <taxon>Bacteria</taxon>
        <taxon>Bacillati</taxon>
        <taxon>Actinomycetota</taxon>
        <taxon>Actinomycetes</taxon>
        <taxon>Propionibacteriales</taxon>
        <taxon>Nocardioidaceae</taxon>
        <taxon>Nocardioides</taxon>
    </lineage>
</organism>
<keyword evidence="9 11" id="KW-1208">Phospholipid metabolism</keyword>
<dbReference type="RefSeq" id="WP_179502654.1">
    <property type="nucleotide sequence ID" value="NZ_JACCAA010000001.1"/>
</dbReference>
<keyword evidence="8 11" id="KW-0456">Lyase</keyword>
<feature type="chain" id="PRO_5031646068" description="Phosphatidylserine decarboxylase beta chain" evidence="11">
    <location>
        <begin position="1"/>
        <end position="189"/>
    </location>
</feature>
<feature type="site" description="Cleavage (non-hydrolytic); by autocatalysis" evidence="11">
    <location>
        <begin position="189"/>
        <end position="190"/>
    </location>
</feature>
<dbReference type="GO" id="GO:0005886">
    <property type="term" value="C:plasma membrane"/>
    <property type="evidence" value="ECO:0007669"/>
    <property type="project" value="UniProtKB-SubCell"/>
</dbReference>
<evidence type="ECO:0000256" key="11">
    <source>
        <dbReference type="HAMAP-Rule" id="MF_00664"/>
    </source>
</evidence>
<keyword evidence="7 11" id="KW-0594">Phospholipid biosynthesis</keyword>
<evidence type="ECO:0000256" key="7">
    <source>
        <dbReference type="ARBA" id="ARBA00023209"/>
    </source>
</evidence>
<keyword evidence="5 11" id="KW-0472">Membrane</keyword>
<comment type="pathway">
    <text evidence="11">Phospholipid metabolism; phosphatidylethanolamine biosynthesis; phosphatidylethanolamine from CDP-diacylglycerol: step 2/2.</text>
</comment>
<comment type="cofactor">
    <cofactor evidence="11">
        <name>pyruvate</name>
        <dbReference type="ChEBI" id="CHEBI:15361"/>
    </cofactor>
    <text evidence="11">Binds 1 pyruvoyl group covalently per subunit.</text>
</comment>
<comment type="subcellular location">
    <subcellularLocation>
        <location evidence="11">Cell membrane</location>
        <topology evidence="11">Peripheral membrane protein</topology>
    </subcellularLocation>
</comment>
<comment type="subunit">
    <text evidence="11">Heterodimer of a large membrane-associated beta subunit and a small pyruvoyl-containing alpha subunit.</text>
</comment>
<comment type="function">
    <text evidence="11">Catalyzes the formation of phosphatidylethanolamine (PtdEtn) from phosphatidylserine (PtdSer).</text>
</comment>
<evidence type="ECO:0000256" key="3">
    <source>
        <dbReference type="ARBA" id="ARBA00022793"/>
    </source>
</evidence>
<feature type="active site" description="Schiff-base intermediate with substrate; via pyruvic acid" evidence="11">
    <location>
        <position position="190"/>
    </location>
</feature>
<dbReference type="InterPro" id="IPR003817">
    <property type="entry name" value="PS_Dcarbxylase"/>
</dbReference>
<comment type="caution">
    <text evidence="12">The sequence shown here is derived from an EMBL/GenBank/DDBJ whole genome shotgun (WGS) entry which is preliminary data.</text>
</comment>
<accession>A0A7Y9S409</accession>
<feature type="chain" id="PRO_5031646067" description="Phosphatidylserine decarboxylase alpha chain" evidence="11">
    <location>
        <begin position="190"/>
        <end position="235"/>
    </location>
</feature>
<sequence length="235" mass="25392">MQHQRTTIDREAVLPAALGAIPSVIALATGHRRTAAGLLALPAGLVAFFRDPARRVDSTPVDEDTVVAPADGKVMYAGPGQPEVVPEGGPWQQVSVFLSVFDVHINRAPYGGIIESVHYRPGRWLAAYKFESAFENERSDIQVSRVVGGEVRRYVFRQIVGLVARRVVTRVKAGDEIQSGQRIGLMKFGSRMDIFLPESVDLTVATGQRTVAGETVIGRWRSDATDAADAVSLGA</sequence>
<dbReference type="HAMAP" id="MF_00664">
    <property type="entry name" value="PS_decarb_PSD_A"/>
    <property type="match status" value="1"/>
</dbReference>
<evidence type="ECO:0000256" key="2">
    <source>
        <dbReference type="ARBA" id="ARBA00022516"/>
    </source>
</evidence>
<dbReference type="GO" id="GO:0004609">
    <property type="term" value="F:phosphatidylserine decarboxylase activity"/>
    <property type="evidence" value="ECO:0007669"/>
    <property type="project" value="UniProtKB-UniRule"/>
</dbReference>
<comment type="similarity">
    <text evidence="11">Belongs to the phosphatidylserine decarboxylase family. PSD-A subfamily.</text>
</comment>
<dbReference type="PANTHER" id="PTHR35809:SF1">
    <property type="entry name" value="ARCHAETIDYLSERINE DECARBOXYLASE PROENZYME-RELATED"/>
    <property type="match status" value="1"/>
</dbReference>
<feature type="modified residue" description="Pyruvic acid (Ser); by autocatalysis" evidence="11">
    <location>
        <position position="190"/>
    </location>
</feature>
<keyword evidence="4 11" id="KW-0443">Lipid metabolism</keyword>
<keyword evidence="3 11" id="KW-0210">Decarboxylase</keyword>
<gene>
    <name evidence="11" type="primary">psd</name>
    <name evidence="12" type="ORF">BJ980_002551</name>
</gene>
<dbReference type="Pfam" id="PF02666">
    <property type="entry name" value="PS_Dcarbxylase"/>
    <property type="match status" value="1"/>
</dbReference>
<evidence type="ECO:0000256" key="4">
    <source>
        <dbReference type="ARBA" id="ARBA00023098"/>
    </source>
</evidence>